<keyword evidence="3" id="KW-1185">Reference proteome</keyword>
<evidence type="ECO:0000256" key="1">
    <source>
        <dbReference type="SAM" id="MobiDB-lite"/>
    </source>
</evidence>
<sequence length="176" mass="19333">MGWWGLACDWTRAADGFWEGGDWGDRQAQIHSLAGDSRDEQAQHHRPAPHAPKSRAESGDSAAAYKYGAWMVFSGTPIQVRSAQGRCQMSGMADREQKGGGSPVRLVKAKGDWQACSTVPRMPDGHWTVGRPPRCSLASVPDRSMPPEPIGHSARRPSFRSREPRRRSGIGDKDDI</sequence>
<dbReference type="Proteomes" id="UP000018001">
    <property type="component" value="Unassembled WGS sequence"/>
</dbReference>
<protein>
    <submittedName>
        <fullName evidence="2">Uncharacterized protein</fullName>
    </submittedName>
</protein>
<dbReference type="HOGENOM" id="CLU_1524939_0_0_1"/>
<organism evidence="2 3">
    <name type="scientific">Byssochlamys spectabilis (strain No. 5 / NBRC 109023)</name>
    <name type="common">Paecilomyces variotii</name>
    <dbReference type="NCBI Taxonomy" id="1356009"/>
    <lineage>
        <taxon>Eukaryota</taxon>
        <taxon>Fungi</taxon>
        <taxon>Dikarya</taxon>
        <taxon>Ascomycota</taxon>
        <taxon>Pezizomycotina</taxon>
        <taxon>Eurotiomycetes</taxon>
        <taxon>Eurotiomycetidae</taxon>
        <taxon>Eurotiales</taxon>
        <taxon>Thermoascaceae</taxon>
        <taxon>Paecilomyces</taxon>
    </lineage>
</organism>
<reference evidence="3" key="1">
    <citation type="journal article" date="2014" name="Genome Announc.">
        <title>Draft genome sequence of the formaldehyde-resistant fungus Byssochlamys spectabilis No. 5 (anamorph Paecilomyces variotii No. 5) (NBRC109023).</title>
        <authorList>
            <person name="Oka T."/>
            <person name="Ekino K."/>
            <person name="Fukuda K."/>
            <person name="Nomura Y."/>
        </authorList>
    </citation>
    <scope>NUCLEOTIDE SEQUENCE [LARGE SCALE GENOMIC DNA]</scope>
    <source>
        <strain evidence="3">No. 5 / NBRC 109023</strain>
    </source>
</reference>
<accession>V5FVR0</accession>
<dbReference type="EMBL" id="BAUL01000067">
    <property type="protein sequence ID" value="GAD93806.1"/>
    <property type="molecule type" value="Genomic_DNA"/>
</dbReference>
<feature type="region of interest" description="Disordered" evidence="1">
    <location>
        <begin position="124"/>
        <end position="176"/>
    </location>
</feature>
<dbReference type="AlphaFoldDB" id="V5FVR0"/>
<evidence type="ECO:0000313" key="2">
    <source>
        <dbReference type="EMBL" id="GAD93806.1"/>
    </source>
</evidence>
<comment type="caution">
    <text evidence="2">The sequence shown here is derived from an EMBL/GenBank/DDBJ whole genome shotgun (WGS) entry which is preliminary data.</text>
</comment>
<dbReference type="InParanoid" id="V5FVR0"/>
<name>V5FVR0_BYSSN</name>
<proteinExistence type="predicted"/>
<evidence type="ECO:0000313" key="3">
    <source>
        <dbReference type="Proteomes" id="UP000018001"/>
    </source>
</evidence>
<feature type="compositionally biased region" description="Basic residues" evidence="1">
    <location>
        <begin position="153"/>
        <end position="168"/>
    </location>
</feature>
<feature type="region of interest" description="Disordered" evidence="1">
    <location>
        <begin position="35"/>
        <end position="59"/>
    </location>
</feature>
<gene>
    <name evidence="2" type="ORF">PVAR5_2421</name>
</gene>